<evidence type="ECO:0000313" key="2">
    <source>
        <dbReference type="EMBL" id="KAL3423327.1"/>
    </source>
</evidence>
<reference evidence="2 3" key="1">
    <citation type="submission" date="2024-06" db="EMBL/GenBank/DDBJ databases">
        <title>Complete genome of Phlyctema vagabunda strain 19-DSS-EL-015.</title>
        <authorList>
            <person name="Fiorenzani C."/>
        </authorList>
    </citation>
    <scope>NUCLEOTIDE SEQUENCE [LARGE SCALE GENOMIC DNA]</scope>
    <source>
        <strain evidence="2 3">19-DSS-EL-015</strain>
    </source>
</reference>
<gene>
    <name evidence="2" type="ORF">PVAG01_05074</name>
</gene>
<feature type="compositionally biased region" description="Basic and acidic residues" evidence="1">
    <location>
        <begin position="1"/>
        <end position="10"/>
    </location>
</feature>
<proteinExistence type="predicted"/>
<keyword evidence="3" id="KW-1185">Reference proteome</keyword>
<evidence type="ECO:0000256" key="1">
    <source>
        <dbReference type="SAM" id="MobiDB-lite"/>
    </source>
</evidence>
<organism evidence="2 3">
    <name type="scientific">Phlyctema vagabunda</name>
    <dbReference type="NCBI Taxonomy" id="108571"/>
    <lineage>
        <taxon>Eukaryota</taxon>
        <taxon>Fungi</taxon>
        <taxon>Dikarya</taxon>
        <taxon>Ascomycota</taxon>
        <taxon>Pezizomycotina</taxon>
        <taxon>Leotiomycetes</taxon>
        <taxon>Helotiales</taxon>
        <taxon>Dermateaceae</taxon>
        <taxon>Phlyctema</taxon>
    </lineage>
</organism>
<dbReference type="Proteomes" id="UP001629113">
    <property type="component" value="Unassembled WGS sequence"/>
</dbReference>
<sequence length="501" mass="55018">MGLFSRKDKASSTVSSRKVPSIADTQSYASSQSSVKSPTTPGYNKMLHSPTLPKIPMPKAPDPAVDPTGYLRSIGSVRERANVVMGKAKRNELTHFDVDMNKFKDTTSFVCSIIKRDFSGVFHEIPPHGRWQHFNVGGRDRIANLLLSWQSVDTSERCRRLLDLFLVSVLLDAGAGTGWYYKSKESGRVYKRSEGLAVASLEMFKAGIFSSDETQPCRVDAEGLKSLTIEIMARGLQATDSNPIAGLEGRTGLLTRLAVAMSNAEIFGKDGRPGNMLDYLISHKSTHASSVLIVPLPTLWSVLMDGLAPIWPASRTNLDGVSLGDAWPLAAITPTASAPWETIVPFHKLTQWLCYSLMQPMTKLMNIHFQGAELMTGLPEYRNGGLFIDTGVLTLREEETKRGLAAFNENCQRLGKEPVEVVPLFTPDDDVIVEWRAVTVGFLDLLLQEVNASLGLQGNEKLNLPQMLEAGSWKGGREIAEVSRPNTKEPPIQILSDGTVF</sequence>
<evidence type="ECO:0000313" key="3">
    <source>
        <dbReference type="Proteomes" id="UP001629113"/>
    </source>
</evidence>
<feature type="compositionally biased region" description="Polar residues" evidence="1">
    <location>
        <begin position="11"/>
        <end position="26"/>
    </location>
</feature>
<dbReference type="EMBL" id="JBFCZG010000004">
    <property type="protein sequence ID" value="KAL3423327.1"/>
    <property type="molecule type" value="Genomic_DNA"/>
</dbReference>
<comment type="caution">
    <text evidence="2">The sequence shown here is derived from an EMBL/GenBank/DDBJ whole genome shotgun (WGS) entry which is preliminary data.</text>
</comment>
<accession>A0ABR4PJ15</accession>
<dbReference type="Pfam" id="PF07958">
    <property type="entry name" value="DUF1688"/>
    <property type="match status" value="1"/>
</dbReference>
<dbReference type="InterPro" id="IPR012469">
    <property type="entry name" value="DUF1688"/>
</dbReference>
<feature type="compositionally biased region" description="Low complexity" evidence="1">
    <location>
        <begin position="27"/>
        <end position="37"/>
    </location>
</feature>
<name>A0ABR4PJ15_9HELO</name>
<dbReference type="PANTHER" id="PTHR31687:SF3">
    <property type="entry name" value="PROTEIN URG3"/>
    <property type="match status" value="1"/>
</dbReference>
<dbReference type="PANTHER" id="PTHR31687">
    <property type="match status" value="1"/>
</dbReference>
<feature type="region of interest" description="Disordered" evidence="1">
    <location>
        <begin position="1"/>
        <end position="61"/>
    </location>
</feature>
<protein>
    <submittedName>
        <fullName evidence="2">Uracil catabolism protein 4</fullName>
    </submittedName>
</protein>